<dbReference type="Proteomes" id="UP001189792">
    <property type="component" value="Unassembled WGS sequence"/>
</dbReference>
<evidence type="ECO:0000313" key="4">
    <source>
        <dbReference type="Proteomes" id="UP001190491"/>
    </source>
</evidence>
<evidence type="ECO:0000313" key="2">
    <source>
        <dbReference type="EMBL" id="CAJ0892823.1"/>
    </source>
</evidence>
<keyword evidence="3" id="KW-1185">Reference proteome</keyword>
<dbReference type="EMBL" id="CAUDLI010000008">
    <property type="protein sequence ID" value="CAJ0892823.1"/>
    <property type="molecule type" value="Genomic_DNA"/>
</dbReference>
<comment type="caution">
    <text evidence="1">The sequence shown here is derived from an EMBL/GenBank/DDBJ whole genome shotgun (WGS) entry which is preliminary data.</text>
</comment>
<protein>
    <submittedName>
        <fullName evidence="1">Uncharacterized protein</fullName>
    </submittedName>
</protein>
<dbReference type="EMBL" id="CAUDKO010000007">
    <property type="protein sequence ID" value="CAJ0881560.1"/>
    <property type="molecule type" value="Genomic_DNA"/>
</dbReference>
<reference evidence="1 3" key="1">
    <citation type="submission" date="2023-07" db="EMBL/GenBank/DDBJ databases">
        <authorList>
            <person name="Peeters C."/>
        </authorList>
    </citation>
    <scope>NUCLEOTIDE SEQUENCE</scope>
    <source>
        <strain evidence="2 3">LMG 32965</strain>
        <strain evidence="1">R-77567</strain>
    </source>
</reference>
<evidence type="ECO:0000313" key="1">
    <source>
        <dbReference type="EMBL" id="CAJ0881560.1"/>
    </source>
</evidence>
<dbReference type="AlphaFoldDB" id="A0AAD2C0U7"/>
<dbReference type="RefSeq" id="WP_316857404.1">
    <property type="nucleotide sequence ID" value="NZ_CAUDKO010000007.1"/>
</dbReference>
<sequence>MTAVAPIKIWSGCDPQLEQALAALCIAWGPYSAQSRGYPIFKLLRELIDPAWSALCHRHPALSQDILVLAWMRFRLKMMIRTRQREESGLTGTSPLSSIAHKLGFDALDQFVHEVARAVLTKYSGREFDQLQPSLDTLREMAIRCRGKKPRQRALGKFGKVDLLDDMKTCRACERQTELAAHVATVGDACPAGEARRLSSTYCSIHSPEKSGSTMARANYKRARRSQQTFETELNRLERQYWGRPATAREGSTAPSVDEFFRQLSIRKGLAVDDGEAGNTHTDLELLLRREARKLVDQRMSDRKKEMVVLLSAGMSQPQVAEKLGLKSRQAVSKALQSIPADYRFDAPFVSEASAIA</sequence>
<name>A0AAD2C0U7_9RALS</name>
<gene>
    <name evidence="2" type="ORF">R77564_03662</name>
    <name evidence="1" type="ORF">R77567_03399</name>
</gene>
<evidence type="ECO:0000313" key="3">
    <source>
        <dbReference type="Proteomes" id="UP001189792"/>
    </source>
</evidence>
<organism evidence="1 4">
    <name type="scientific">Ralstonia flatus</name>
    <dbReference type="NCBI Taxonomy" id="3058601"/>
    <lineage>
        <taxon>Bacteria</taxon>
        <taxon>Pseudomonadati</taxon>
        <taxon>Pseudomonadota</taxon>
        <taxon>Betaproteobacteria</taxon>
        <taxon>Burkholderiales</taxon>
        <taxon>Burkholderiaceae</taxon>
        <taxon>Ralstonia</taxon>
    </lineage>
</organism>
<dbReference type="Proteomes" id="UP001190491">
    <property type="component" value="Unassembled WGS sequence"/>
</dbReference>
<accession>A0AAD2C0U7</accession>
<proteinExistence type="predicted"/>